<dbReference type="EMBL" id="KN847494">
    <property type="protein sequence ID" value="KIW17538.1"/>
    <property type="molecule type" value="Genomic_DNA"/>
</dbReference>
<accession>A0A0D2BF08</accession>
<dbReference type="STRING" id="91928.A0A0D2BF08"/>
<dbReference type="RefSeq" id="XP_016237754.1">
    <property type="nucleotide sequence ID" value="XM_016379077.1"/>
</dbReference>
<dbReference type="SUPFAM" id="SSF54909">
    <property type="entry name" value="Dimeric alpha+beta barrel"/>
    <property type="match status" value="1"/>
</dbReference>
<dbReference type="NCBIfam" id="TIGR02118">
    <property type="entry name" value="EthD family reductase"/>
    <property type="match status" value="1"/>
</dbReference>
<comment type="similarity">
    <text evidence="1">Belongs to the tpcK family.</text>
</comment>
<dbReference type="InterPro" id="IPR009799">
    <property type="entry name" value="EthD_dom"/>
</dbReference>
<evidence type="ECO:0008006" key="4">
    <source>
        <dbReference type="Google" id="ProtNLM"/>
    </source>
</evidence>
<dbReference type="GO" id="GO:0016491">
    <property type="term" value="F:oxidoreductase activity"/>
    <property type="evidence" value="ECO:0007669"/>
    <property type="project" value="InterPro"/>
</dbReference>
<dbReference type="VEuPathDB" id="FungiDB:PV08_04732"/>
<gene>
    <name evidence="2" type="ORF">PV08_04732</name>
</gene>
<dbReference type="PANTHER" id="PTHR40260">
    <property type="entry name" value="BLR8190 PROTEIN"/>
    <property type="match status" value="1"/>
</dbReference>
<evidence type="ECO:0000256" key="1">
    <source>
        <dbReference type="ARBA" id="ARBA00005986"/>
    </source>
</evidence>
<dbReference type="PANTHER" id="PTHR40260:SF2">
    <property type="entry name" value="BLR8190 PROTEIN"/>
    <property type="match status" value="1"/>
</dbReference>
<dbReference type="InterPro" id="IPR011008">
    <property type="entry name" value="Dimeric_a/b-barrel"/>
</dbReference>
<proteinExistence type="inferred from homology"/>
<dbReference type="Gene3D" id="3.30.70.100">
    <property type="match status" value="1"/>
</dbReference>
<dbReference type="HOGENOM" id="CLU_115019_1_2_1"/>
<reference evidence="2 3" key="1">
    <citation type="submission" date="2015-01" db="EMBL/GenBank/DDBJ databases">
        <title>The Genome Sequence of Exophiala spinifera CBS89968.</title>
        <authorList>
            <consortium name="The Broad Institute Genomics Platform"/>
            <person name="Cuomo C."/>
            <person name="de Hoog S."/>
            <person name="Gorbushina A."/>
            <person name="Stielow B."/>
            <person name="Teixiera M."/>
            <person name="Abouelleil A."/>
            <person name="Chapman S.B."/>
            <person name="Priest M."/>
            <person name="Young S.K."/>
            <person name="Wortman J."/>
            <person name="Nusbaum C."/>
            <person name="Birren B."/>
        </authorList>
    </citation>
    <scope>NUCLEOTIDE SEQUENCE [LARGE SCALE GENOMIC DNA]</scope>
    <source>
        <strain evidence="2 3">CBS 89968</strain>
    </source>
</reference>
<name>A0A0D2BF08_9EURO</name>
<evidence type="ECO:0000313" key="3">
    <source>
        <dbReference type="Proteomes" id="UP000053328"/>
    </source>
</evidence>
<dbReference type="GeneID" id="27331815"/>
<keyword evidence="3" id="KW-1185">Reference proteome</keyword>
<dbReference type="Proteomes" id="UP000053328">
    <property type="component" value="Unassembled WGS sequence"/>
</dbReference>
<protein>
    <recommendedName>
        <fullName evidence="4">EthD domain-containing protein</fullName>
    </recommendedName>
</protein>
<dbReference type="OrthoDB" id="4892971at2759"/>
<sequence length="109" mass="12576">MVYNSTVLYPNDEGATFDLKYYVDVHMPIVMKYWSKHGLRGYQLINYDTSFDGSKRYNLGAILTWDSKESIKNAVADEASKNVFQDVPNFTNRRAHFLVGDFVANESHQ</sequence>
<dbReference type="AlphaFoldDB" id="A0A0D2BF08"/>
<organism evidence="2 3">
    <name type="scientific">Exophiala spinifera</name>
    <dbReference type="NCBI Taxonomy" id="91928"/>
    <lineage>
        <taxon>Eukaryota</taxon>
        <taxon>Fungi</taxon>
        <taxon>Dikarya</taxon>
        <taxon>Ascomycota</taxon>
        <taxon>Pezizomycotina</taxon>
        <taxon>Eurotiomycetes</taxon>
        <taxon>Chaetothyriomycetidae</taxon>
        <taxon>Chaetothyriales</taxon>
        <taxon>Herpotrichiellaceae</taxon>
        <taxon>Exophiala</taxon>
    </lineage>
</organism>
<evidence type="ECO:0000313" key="2">
    <source>
        <dbReference type="EMBL" id="KIW17538.1"/>
    </source>
</evidence>